<keyword evidence="2" id="KW-0732">Signal</keyword>
<dbReference type="InParanoid" id="A0A1B6PTK8"/>
<dbReference type="AlphaFoldDB" id="A0A1B6PTK8"/>
<evidence type="ECO:0000313" key="5">
    <source>
        <dbReference type="Proteomes" id="UP000000768"/>
    </source>
</evidence>
<evidence type="ECO:0000256" key="2">
    <source>
        <dbReference type="SAM" id="SignalP"/>
    </source>
</evidence>
<evidence type="ECO:0000259" key="3">
    <source>
        <dbReference type="SMART" id="SM00505"/>
    </source>
</evidence>
<dbReference type="GO" id="GO:0006952">
    <property type="term" value="P:defense response"/>
    <property type="evidence" value="ECO:0000318"/>
    <property type="project" value="GO_Central"/>
</dbReference>
<dbReference type="SUPFAM" id="SSF57095">
    <property type="entry name" value="Scorpion toxin-like"/>
    <property type="match status" value="1"/>
</dbReference>
<dbReference type="OMA" id="NDFACAD"/>
<evidence type="ECO:0000256" key="1">
    <source>
        <dbReference type="ARBA" id="ARBA00023157"/>
    </source>
</evidence>
<dbReference type="SMART" id="SM00505">
    <property type="entry name" value="Knot1"/>
    <property type="match status" value="1"/>
</dbReference>
<dbReference type="Gramene" id="KXG29000">
    <property type="protein sequence ID" value="KXG29000"/>
    <property type="gene ID" value="SORBI_3005G196400"/>
</dbReference>
<reference evidence="5" key="2">
    <citation type="journal article" date="2018" name="Plant J.">
        <title>The Sorghum bicolor reference genome: improved assembly, gene annotations, a transcriptome atlas, and signatures of genome organization.</title>
        <authorList>
            <person name="McCormick R.F."/>
            <person name="Truong S.K."/>
            <person name="Sreedasyam A."/>
            <person name="Jenkins J."/>
            <person name="Shu S."/>
            <person name="Sims D."/>
            <person name="Kennedy M."/>
            <person name="Amirebrahimi M."/>
            <person name="Weers B.D."/>
            <person name="McKinley B."/>
            <person name="Mattison A."/>
            <person name="Morishige D.T."/>
            <person name="Grimwood J."/>
            <person name="Schmutz J."/>
            <person name="Mullet J.E."/>
        </authorList>
    </citation>
    <scope>NUCLEOTIDE SEQUENCE [LARGE SCALE GENOMIC DNA]</scope>
    <source>
        <strain evidence="5">cv. BTx623</strain>
    </source>
</reference>
<keyword evidence="5" id="KW-1185">Reference proteome</keyword>
<sequence>MAPSRRTLFATAAIVLVLIIVVTEMSSVGAGGALCRHLSSGFTGVCGFDTDCRTQCLSESHDNLGGACDGFPAKCYCVKPCLP</sequence>
<dbReference type="EMBL" id="CM000764">
    <property type="protein sequence ID" value="KXG29000.1"/>
    <property type="molecule type" value="Genomic_DNA"/>
</dbReference>
<protein>
    <recommendedName>
        <fullName evidence="3">Knottins-like domain-containing protein</fullName>
    </recommendedName>
</protein>
<dbReference type="InterPro" id="IPR008176">
    <property type="entry name" value="Defensin_plant"/>
</dbReference>
<gene>
    <name evidence="4" type="ORF">SORBI_3005G196400</name>
</gene>
<reference evidence="4 5" key="1">
    <citation type="journal article" date="2009" name="Nature">
        <title>The Sorghum bicolor genome and the diversification of grasses.</title>
        <authorList>
            <person name="Paterson A.H."/>
            <person name="Bowers J.E."/>
            <person name="Bruggmann R."/>
            <person name="Dubchak I."/>
            <person name="Grimwood J."/>
            <person name="Gundlach H."/>
            <person name="Haberer G."/>
            <person name="Hellsten U."/>
            <person name="Mitros T."/>
            <person name="Poliakov A."/>
            <person name="Schmutz J."/>
            <person name="Spannagl M."/>
            <person name="Tang H."/>
            <person name="Wang X."/>
            <person name="Wicker T."/>
            <person name="Bharti A.K."/>
            <person name="Chapman J."/>
            <person name="Feltus F.A."/>
            <person name="Gowik U."/>
            <person name="Grigoriev I.V."/>
            <person name="Lyons E."/>
            <person name="Maher C.A."/>
            <person name="Martis M."/>
            <person name="Narechania A."/>
            <person name="Otillar R.P."/>
            <person name="Penning B.W."/>
            <person name="Salamov A.A."/>
            <person name="Wang Y."/>
            <person name="Zhang L."/>
            <person name="Carpita N.C."/>
            <person name="Freeling M."/>
            <person name="Gingle A.R."/>
            <person name="Hash C.T."/>
            <person name="Keller B."/>
            <person name="Klein P."/>
            <person name="Kresovich S."/>
            <person name="McCann M.C."/>
            <person name="Ming R."/>
            <person name="Peterson D.G."/>
            <person name="Mehboob-ur-Rahman"/>
            <person name="Ware D."/>
            <person name="Westhoff P."/>
            <person name="Mayer K.F."/>
            <person name="Messing J."/>
            <person name="Rokhsar D.S."/>
        </authorList>
    </citation>
    <scope>NUCLEOTIDE SEQUENCE [LARGE SCALE GENOMIC DNA]</scope>
    <source>
        <strain evidence="5">cv. BTx623</strain>
    </source>
</reference>
<name>A0A1B6PTK8_SORBI</name>
<feature type="chain" id="PRO_5008589166" description="Knottins-like domain-containing protein" evidence="2">
    <location>
        <begin position="26"/>
        <end position="83"/>
    </location>
</feature>
<dbReference type="InterPro" id="IPR003614">
    <property type="entry name" value="Knottins"/>
</dbReference>
<evidence type="ECO:0000313" key="4">
    <source>
        <dbReference type="EMBL" id="KXG29000.1"/>
    </source>
</evidence>
<accession>A0A1B6PTK8</accession>
<proteinExistence type="predicted"/>
<dbReference type="Proteomes" id="UP000000768">
    <property type="component" value="Chromosome 5"/>
</dbReference>
<feature type="domain" description="Knottins-like" evidence="3">
    <location>
        <begin position="34"/>
        <end position="81"/>
    </location>
</feature>
<dbReference type="PROSITE" id="PS00940">
    <property type="entry name" value="GAMMA_THIONIN"/>
    <property type="match status" value="1"/>
</dbReference>
<keyword evidence="1" id="KW-1015">Disulfide bond</keyword>
<organism evidence="4 5">
    <name type="scientific">Sorghum bicolor</name>
    <name type="common">Sorghum</name>
    <name type="synonym">Sorghum vulgare</name>
    <dbReference type="NCBI Taxonomy" id="4558"/>
    <lineage>
        <taxon>Eukaryota</taxon>
        <taxon>Viridiplantae</taxon>
        <taxon>Streptophyta</taxon>
        <taxon>Embryophyta</taxon>
        <taxon>Tracheophyta</taxon>
        <taxon>Spermatophyta</taxon>
        <taxon>Magnoliopsida</taxon>
        <taxon>Liliopsida</taxon>
        <taxon>Poales</taxon>
        <taxon>Poaceae</taxon>
        <taxon>PACMAD clade</taxon>
        <taxon>Panicoideae</taxon>
        <taxon>Andropogonodae</taxon>
        <taxon>Andropogoneae</taxon>
        <taxon>Sorghinae</taxon>
        <taxon>Sorghum</taxon>
    </lineage>
</organism>
<dbReference type="Pfam" id="PF00304">
    <property type="entry name" value="Gamma-thionin"/>
    <property type="match status" value="1"/>
</dbReference>
<feature type="signal peptide" evidence="2">
    <location>
        <begin position="1"/>
        <end position="25"/>
    </location>
</feature>
<dbReference type="InterPro" id="IPR036574">
    <property type="entry name" value="Scorpion_toxin-like_sf"/>
</dbReference>
<dbReference type="Gene3D" id="3.30.30.10">
    <property type="entry name" value="Knottin, scorpion toxin-like"/>
    <property type="match status" value="1"/>
</dbReference>